<evidence type="ECO:0000259" key="1">
    <source>
        <dbReference type="Pfam" id="PF12728"/>
    </source>
</evidence>
<dbReference type="AlphaFoldDB" id="A0A286A753"/>
<dbReference type="Proteomes" id="UP000219335">
    <property type="component" value="Unassembled WGS sequence"/>
</dbReference>
<dbReference type="RefSeq" id="WP_097104502.1">
    <property type="nucleotide sequence ID" value="NZ_OCMU01000001.1"/>
</dbReference>
<evidence type="ECO:0000313" key="2">
    <source>
        <dbReference type="EMBL" id="SOD17744.1"/>
    </source>
</evidence>
<protein>
    <submittedName>
        <fullName evidence="2">Helix-turn-helix domain-containing protein</fullName>
    </submittedName>
</protein>
<name>A0A286A753_9PROT</name>
<dbReference type="InterPro" id="IPR041657">
    <property type="entry name" value="HTH_17"/>
</dbReference>
<feature type="domain" description="Helix-turn-helix" evidence="1">
    <location>
        <begin position="19"/>
        <end position="70"/>
    </location>
</feature>
<proteinExistence type="predicted"/>
<evidence type="ECO:0000313" key="3">
    <source>
        <dbReference type="Proteomes" id="UP000219335"/>
    </source>
</evidence>
<gene>
    <name evidence="2" type="ORF">SAMN06297164_1327</name>
</gene>
<sequence>MQSLSSISTILKNQSTDPLFTPNETAEYLGVTEKTLAVWRCTGRYNIAFIKIGRLVKYRKSVLDSFIDSRTHGGEVA</sequence>
<dbReference type="EMBL" id="OCMU01000001">
    <property type="protein sequence ID" value="SOD17744.1"/>
    <property type="molecule type" value="Genomic_DNA"/>
</dbReference>
<organism evidence="2 3">
    <name type="scientific">Nitrosomonas ureae</name>
    <dbReference type="NCBI Taxonomy" id="44577"/>
    <lineage>
        <taxon>Bacteria</taxon>
        <taxon>Pseudomonadati</taxon>
        <taxon>Pseudomonadota</taxon>
        <taxon>Betaproteobacteria</taxon>
        <taxon>Nitrosomonadales</taxon>
        <taxon>Nitrosomonadaceae</taxon>
        <taxon>Nitrosomonas</taxon>
    </lineage>
</organism>
<dbReference type="Pfam" id="PF12728">
    <property type="entry name" value="HTH_17"/>
    <property type="match status" value="1"/>
</dbReference>
<accession>A0A286A753</accession>
<reference evidence="2 3" key="1">
    <citation type="submission" date="2017-09" db="EMBL/GenBank/DDBJ databases">
        <authorList>
            <person name="Ehlers B."/>
            <person name="Leendertz F.H."/>
        </authorList>
    </citation>
    <scope>NUCLEOTIDE SEQUENCE [LARGE SCALE GENOMIC DNA]</scope>
    <source>
        <strain evidence="2 3">Nm42</strain>
    </source>
</reference>
<dbReference type="SUPFAM" id="SSF46955">
    <property type="entry name" value="Putative DNA-binding domain"/>
    <property type="match status" value="1"/>
</dbReference>
<dbReference type="InterPro" id="IPR009061">
    <property type="entry name" value="DNA-bd_dom_put_sf"/>
</dbReference>